<sequence length="224" mass="23899">MALKAHLDYLTDNAGDERGQERRRLLLETSGTLPSGEEANVSVHNISQTGMLLETTLPLEEGEALSVDLPQAGTVEARVVWKSGLLFGCQFRGPVSDGALSAAELRASAPLAPAIGRPATARQVPSELFGKRLEQLRKGQSLTLAQVADALGVSKPTVWAWEKGKARPIADRMPALAEVLGIAEDELAHFSEPPGIGELVEASRARIAEAYGTTADRVKIMIEV</sequence>
<dbReference type="Pfam" id="PF13560">
    <property type="entry name" value="HTH_31"/>
    <property type="match status" value="1"/>
</dbReference>
<dbReference type="PANTHER" id="PTHR46558">
    <property type="entry name" value="TRACRIPTIONAL REGULATORY PROTEIN-RELATED-RELATED"/>
    <property type="match status" value="1"/>
</dbReference>
<dbReference type="Pfam" id="PF07238">
    <property type="entry name" value="PilZ"/>
    <property type="match status" value="1"/>
</dbReference>
<dbReference type="STRING" id="361183.AMC99_00011"/>
<accession>A0A0M4M237</accession>
<dbReference type="PATRIC" id="fig|361183.4.peg.11"/>
<evidence type="ECO:0000259" key="2">
    <source>
        <dbReference type="PROSITE" id="PS50943"/>
    </source>
</evidence>
<dbReference type="InterPro" id="IPR001387">
    <property type="entry name" value="Cro/C1-type_HTH"/>
</dbReference>
<dbReference type="RefSeq" id="WP_061921181.1">
    <property type="nucleotide sequence ID" value="NZ_CP012669.1"/>
</dbReference>
<dbReference type="GO" id="GO:0003677">
    <property type="term" value="F:DNA binding"/>
    <property type="evidence" value="ECO:0007669"/>
    <property type="project" value="UniProtKB-KW"/>
</dbReference>
<keyword evidence="1 3" id="KW-0238">DNA-binding</keyword>
<dbReference type="EMBL" id="CP012669">
    <property type="protein sequence ID" value="ALE15328.1"/>
    <property type="molecule type" value="Genomic_DNA"/>
</dbReference>
<dbReference type="GO" id="GO:0035438">
    <property type="term" value="F:cyclic-di-GMP binding"/>
    <property type="evidence" value="ECO:0007669"/>
    <property type="project" value="InterPro"/>
</dbReference>
<evidence type="ECO:0000313" key="3">
    <source>
        <dbReference type="EMBL" id="ALE15328.1"/>
    </source>
</evidence>
<feature type="domain" description="HTH cro/C1-type" evidence="2">
    <location>
        <begin position="133"/>
        <end position="187"/>
    </location>
</feature>
<protein>
    <submittedName>
        <fullName evidence="3">DNA-binding protein</fullName>
    </submittedName>
</protein>
<name>A0A0M4M237_9SPHN</name>
<dbReference type="OrthoDB" id="9795572at2"/>
<dbReference type="SMART" id="SM00530">
    <property type="entry name" value="HTH_XRE"/>
    <property type="match status" value="1"/>
</dbReference>
<proteinExistence type="predicted"/>
<evidence type="ECO:0000313" key="4">
    <source>
        <dbReference type="Proteomes" id="UP000057938"/>
    </source>
</evidence>
<dbReference type="InterPro" id="IPR009875">
    <property type="entry name" value="PilZ_domain"/>
</dbReference>
<dbReference type="InterPro" id="IPR010982">
    <property type="entry name" value="Lambda_DNA-bd_dom_sf"/>
</dbReference>
<dbReference type="Proteomes" id="UP000057938">
    <property type="component" value="Chromosome"/>
</dbReference>
<reference evidence="3 4" key="1">
    <citation type="submission" date="2015-09" db="EMBL/GenBank/DDBJ databases">
        <title>Complete genome sequence of a benzo[a]pyrene-degrading bacterium Altererythrobacter epoxidivorans CGMCC 1.7731T.</title>
        <authorList>
            <person name="Li Z."/>
            <person name="Cheng H."/>
            <person name="Huo Y."/>
            <person name="Xu X."/>
        </authorList>
    </citation>
    <scope>NUCLEOTIDE SEQUENCE [LARGE SCALE GENOMIC DNA]</scope>
    <source>
        <strain evidence="3 4">CGMCC 1.7731</strain>
    </source>
</reference>
<gene>
    <name evidence="3" type="ORF">AMC99_00011</name>
</gene>
<dbReference type="Gene3D" id="1.10.260.40">
    <property type="entry name" value="lambda repressor-like DNA-binding domains"/>
    <property type="match status" value="1"/>
</dbReference>
<dbReference type="PANTHER" id="PTHR46558:SF4">
    <property type="entry name" value="DNA-BIDING PHAGE PROTEIN"/>
    <property type="match status" value="1"/>
</dbReference>
<organism evidence="3 4">
    <name type="scientific">Altererythrobacter epoxidivorans</name>
    <dbReference type="NCBI Taxonomy" id="361183"/>
    <lineage>
        <taxon>Bacteria</taxon>
        <taxon>Pseudomonadati</taxon>
        <taxon>Pseudomonadota</taxon>
        <taxon>Alphaproteobacteria</taxon>
        <taxon>Sphingomonadales</taxon>
        <taxon>Erythrobacteraceae</taxon>
        <taxon>Altererythrobacter</taxon>
    </lineage>
</organism>
<dbReference type="CDD" id="cd00093">
    <property type="entry name" value="HTH_XRE"/>
    <property type="match status" value="1"/>
</dbReference>
<dbReference type="PROSITE" id="PS50943">
    <property type="entry name" value="HTH_CROC1"/>
    <property type="match status" value="1"/>
</dbReference>
<keyword evidence="4" id="KW-1185">Reference proteome</keyword>
<dbReference type="KEGG" id="aep:AMC99_00011"/>
<evidence type="ECO:0000256" key="1">
    <source>
        <dbReference type="ARBA" id="ARBA00023125"/>
    </source>
</evidence>
<dbReference type="AlphaFoldDB" id="A0A0M4M237"/>
<dbReference type="SUPFAM" id="SSF141371">
    <property type="entry name" value="PilZ domain-like"/>
    <property type="match status" value="1"/>
</dbReference>
<dbReference type="SUPFAM" id="SSF47413">
    <property type="entry name" value="lambda repressor-like DNA-binding domains"/>
    <property type="match status" value="1"/>
</dbReference>